<feature type="compositionally biased region" description="Basic and acidic residues" evidence="1">
    <location>
        <begin position="145"/>
        <end position="171"/>
    </location>
</feature>
<feature type="compositionally biased region" description="Basic residues" evidence="1">
    <location>
        <begin position="220"/>
        <end position="230"/>
    </location>
</feature>
<evidence type="ECO:0000256" key="1">
    <source>
        <dbReference type="SAM" id="MobiDB-lite"/>
    </source>
</evidence>
<proteinExistence type="predicted"/>
<feature type="compositionally biased region" description="Acidic residues" evidence="1">
    <location>
        <begin position="236"/>
        <end position="252"/>
    </location>
</feature>
<reference evidence="3 4" key="1">
    <citation type="submission" date="2024-05" db="EMBL/GenBank/DDBJ databases">
        <title>The nuclear and mitochondrial genome assemblies of Tetragonisca angustula (Apidae: Meliponini), a tiny yet remarkable pollinator in the Neotropics.</title>
        <authorList>
            <person name="Ferrari R."/>
            <person name="Ricardo P.C."/>
            <person name="Dias F.C."/>
            <person name="Araujo N.S."/>
            <person name="Soares D.O."/>
            <person name="Zhou Q.-S."/>
            <person name="Zhu C.-D."/>
            <person name="Coutinho L."/>
            <person name="Airas M.C."/>
            <person name="Batista T.M."/>
        </authorList>
    </citation>
    <scope>NUCLEOTIDE SEQUENCE [LARGE SCALE GENOMIC DNA]</scope>
    <source>
        <strain evidence="3">ASF017062</strain>
        <tissue evidence="3">Abdomen</tissue>
    </source>
</reference>
<organism evidence="3 4">
    <name type="scientific">Tetragonisca angustula</name>
    <dbReference type="NCBI Taxonomy" id="166442"/>
    <lineage>
        <taxon>Eukaryota</taxon>
        <taxon>Metazoa</taxon>
        <taxon>Ecdysozoa</taxon>
        <taxon>Arthropoda</taxon>
        <taxon>Hexapoda</taxon>
        <taxon>Insecta</taxon>
        <taxon>Pterygota</taxon>
        <taxon>Neoptera</taxon>
        <taxon>Endopterygota</taxon>
        <taxon>Hymenoptera</taxon>
        <taxon>Apocrita</taxon>
        <taxon>Aculeata</taxon>
        <taxon>Apoidea</taxon>
        <taxon>Anthophila</taxon>
        <taxon>Apidae</taxon>
        <taxon>Tetragonisca</taxon>
    </lineage>
</organism>
<evidence type="ECO:0000313" key="3">
    <source>
        <dbReference type="EMBL" id="KAK9306558.1"/>
    </source>
</evidence>
<accession>A0AAW1A9T3</accession>
<gene>
    <name evidence="3" type="ORF">QLX08_002757</name>
</gene>
<sequence length="335" mass="36614">MAQWMSCVFLVVVATTIAVTESKPIPAEPISVMLDSYGNPIVFLREKRTAVHPYPHRAMMFTGYYRPVRRSNHGGQATGVFAQGNAVSGEAFFGGLQQQPRLKNGPEPIEEPEVSSAEAHAAPEADNSYSEDERTEVQQEGEYQPEEHHRQDEHEVNYPQENGHRQDDNQSHHKQHGASPTQGQPEPELAPAFTTEAAPRVSPAVTEPAYTNTEVSANRPKVHHGKKTKKTPVVVADDDEEEDDEEDDDDEPLVPFIPFNRRRQNYPNLNNFFPMVFSFPGVSSRAGSSGGSPPGAVTAIANSYSTGKSGVASSVATAYGGSPNGKKRRPPPSEE</sequence>
<dbReference type="AlphaFoldDB" id="A0AAW1A9T3"/>
<dbReference type="Proteomes" id="UP001432146">
    <property type="component" value="Unassembled WGS sequence"/>
</dbReference>
<evidence type="ECO:0000256" key="2">
    <source>
        <dbReference type="SAM" id="SignalP"/>
    </source>
</evidence>
<comment type="caution">
    <text evidence="3">The sequence shown here is derived from an EMBL/GenBank/DDBJ whole genome shotgun (WGS) entry which is preliminary data.</text>
</comment>
<feature type="compositionally biased region" description="Basic residues" evidence="1">
    <location>
        <begin position="325"/>
        <end position="335"/>
    </location>
</feature>
<dbReference type="EMBL" id="JAWNGG020000038">
    <property type="protein sequence ID" value="KAK9306558.1"/>
    <property type="molecule type" value="Genomic_DNA"/>
</dbReference>
<keyword evidence="2" id="KW-0732">Signal</keyword>
<evidence type="ECO:0000313" key="4">
    <source>
        <dbReference type="Proteomes" id="UP001432146"/>
    </source>
</evidence>
<feature type="region of interest" description="Disordered" evidence="1">
    <location>
        <begin position="306"/>
        <end position="335"/>
    </location>
</feature>
<feature type="chain" id="PRO_5043654200" evidence="2">
    <location>
        <begin position="23"/>
        <end position="335"/>
    </location>
</feature>
<name>A0AAW1A9T3_9HYME</name>
<keyword evidence="4" id="KW-1185">Reference proteome</keyword>
<feature type="signal peptide" evidence="2">
    <location>
        <begin position="1"/>
        <end position="22"/>
    </location>
</feature>
<feature type="region of interest" description="Disordered" evidence="1">
    <location>
        <begin position="97"/>
        <end position="256"/>
    </location>
</feature>
<protein>
    <submittedName>
        <fullName evidence="3">Uncharacterized protein</fullName>
    </submittedName>
</protein>
<feature type="compositionally biased region" description="Polar residues" evidence="1">
    <location>
        <begin position="306"/>
        <end position="316"/>
    </location>
</feature>